<feature type="domain" description="CoA-binding" evidence="1">
    <location>
        <begin position="13"/>
        <end position="106"/>
    </location>
</feature>
<dbReference type="Gene3D" id="3.40.50.720">
    <property type="entry name" value="NAD(P)-binding Rossmann-like Domain"/>
    <property type="match status" value="1"/>
</dbReference>
<dbReference type="SUPFAM" id="SSF51735">
    <property type="entry name" value="NAD(P)-binding Rossmann-fold domains"/>
    <property type="match status" value="1"/>
</dbReference>
<organism evidence="2 3">
    <name type="scientific">Gracilibacillus xinjiangensis</name>
    <dbReference type="NCBI Taxonomy" id="1193282"/>
    <lineage>
        <taxon>Bacteria</taxon>
        <taxon>Bacillati</taxon>
        <taxon>Bacillota</taxon>
        <taxon>Bacilli</taxon>
        <taxon>Bacillales</taxon>
        <taxon>Bacillaceae</taxon>
        <taxon>Gracilibacillus</taxon>
    </lineage>
</organism>
<name>A0ABV8WZT5_9BACI</name>
<dbReference type="RefSeq" id="WP_390253185.1">
    <property type="nucleotide sequence ID" value="NZ_JBHSDT010000008.1"/>
</dbReference>
<dbReference type="InterPro" id="IPR036291">
    <property type="entry name" value="NAD(P)-bd_dom_sf"/>
</dbReference>
<proteinExistence type="predicted"/>
<dbReference type="InterPro" id="IPR003781">
    <property type="entry name" value="CoA-bd"/>
</dbReference>
<dbReference type="SMART" id="SM00881">
    <property type="entry name" value="CoA_binding"/>
    <property type="match status" value="1"/>
</dbReference>
<dbReference type="EMBL" id="JBHSDT010000008">
    <property type="protein sequence ID" value="MFC4404474.1"/>
    <property type="molecule type" value="Genomic_DNA"/>
</dbReference>
<dbReference type="Pfam" id="PF13380">
    <property type="entry name" value="CoA_binding_2"/>
    <property type="match status" value="1"/>
</dbReference>
<sequence>MDIQNEKQLMRKILTETKTIAVVGLSDNTDRTSYQIAQAMQNAGYRIIPVNPTVNQVLGEKAYPTVLDIEEDFELVNVFRKSIYLEDLAVEIAQTKAPYVWMQQGVTSEKACEYLQKHGKSVIMDRCIKVAHAVLKIN</sequence>
<gene>
    <name evidence="2" type="ORF">ACFOY7_15515</name>
</gene>
<evidence type="ECO:0000259" key="1">
    <source>
        <dbReference type="SMART" id="SM00881"/>
    </source>
</evidence>
<reference evidence="3" key="1">
    <citation type="journal article" date="2019" name="Int. J. Syst. Evol. Microbiol.">
        <title>The Global Catalogue of Microorganisms (GCM) 10K type strain sequencing project: providing services to taxonomists for standard genome sequencing and annotation.</title>
        <authorList>
            <consortium name="The Broad Institute Genomics Platform"/>
            <consortium name="The Broad Institute Genome Sequencing Center for Infectious Disease"/>
            <person name="Wu L."/>
            <person name="Ma J."/>
        </authorList>
    </citation>
    <scope>NUCLEOTIDE SEQUENCE [LARGE SCALE GENOMIC DNA]</scope>
    <source>
        <strain evidence="3">CCUG 37865</strain>
    </source>
</reference>
<evidence type="ECO:0000313" key="3">
    <source>
        <dbReference type="Proteomes" id="UP001595882"/>
    </source>
</evidence>
<evidence type="ECO:0000313" key="2">
    <source>
        <dbReference type="EMBL" id="MFC4404474.1"/>
    </source>
</evidence>
<comment type="caution">
    <text evidence="2">The sequence shown here is derived from an EMBL/GenBank/DDBJ whole genome shotgun (WGS) entry which is preliminary data.</text>
</comment>
<dbReference type="PANTHER" id="PTHR33303:SF2">
    <property type="entry name" value="COA-BINDING DOMAIN-CONTAINING PROTEIN"/>
    <property type="match status" value="1"/>
</dbReference>
<accession>A0ABV8WZT5</accession>
<protein>
    <submittedName>
        <fullName evidence="2">CoA-binding protein</fullName>
    </submittedName>
</protein>
<dbReference type="Proteomes" id="UP001595882">
    <property type="component" value="Unassembled WGS sequence"/>
</dbReference>
<keyword evidence="3" id="KW-1185">Reference proteome</keyword>
<dbReference type="PANTHER" id="PTHR33303">
    <property type="entry name" value="CYTOPLASMIC PROTEIN-RELATED"/>
    <property type="match status" value="1"/>
</dbReference>